<sequence length="53" mass="6153">MILNNRTQSQETGITLGIYCHFLTTPLVFCNKRIPFSCNKISQFRLTELKCVM</sequence>
<evidence type="ECO:0000313" key="1">
    <source>
        <dbReference type="EMBL" id="JAH96859.1"/>
    </source>
</evidence>
<accession>A0A0E9X2S1</accession>
<name>A0A0E9X2S1_ANGAN</name>
<dbReference type="AlphaFoldDB" id="A0A0E9X2S1"/>
<protein>
    <submittedName>
        <fullName evidence="1">Uncharacterized protein</fullName>
    </submittedName>
</protein>
<proteinExistence type="predicted"/>
<reference evidence="1" key="2">
    <citation type="journal article" date="2015" name="Fish Shellfish Immunol.">
        <title>Early steps in the European eel (Anguilla anguilla)-Vibrio vulnificus interaction in the gills: Role of the RtxA13 toxin.</title>
        <authorList>
            <person name="Callol A."/>
            <person name="Pajuelo D."/>
            <person name="Ebbesson L."/>
            <person name="Teles M."/>
            <person name="MacKenzie S."/>
            <person name="Amaro C."/>
        </authorList>
    </citation>
    <scope>NUCLEOTIDE SEQUENCE</scope>
</reference>
<organism evidence="1">
    <name type="scientific">Anguilla anguilla</name>
    <name type="common">European freshwater eel</name>
    <name type="synonym">Muraena anguilla</name>
    <dbReference type="NCBI Taxonomy" id="7936"/>
    <lineage>
        <taxon>Eukaryota</taxon>
        <taxon>Metazoa</taxon>
        <taxon>Chordata</taxon>
        <taxon>Craniata</taxon>
        <taxon>Vertebrata</taxon>
        <taxon>Euteleostomi</taxon>
        <taxon>Actinopterygii</taxon>
        <taxon>Neopterygii</taxon>
        <taxon>Teleostei</taxon>
        <taxon>Anguilliformes</taxon>
        <taxon>Anguillidae</taxon>
        <taxon>Anguilla</taxon>
    </lineage>
</organism>
<reference evidence="1" key="1">
    <citation type="submission" date="2014-11" db="EMBL/GenBank/DDBJ databases">
        <authorList>
            <person name="Amaro Gonzalez C."/>
        </authorList>
    </citation>
    <scope>NUCLEOTIDE SEQUENCE</scope>
</reference>
<dbReference type="EMBL" id="GBXM01011718">
    <property type="protein sequence ID" value="JAH96859.1"/>
    <property type="molecule type" value="Transcribed_RNA"/>
</dbReference>